<evidence type="ECO:0000259" key="3">
    <source>
        <dbReference type="PROSITE" id="PS50144"/>
    </source>
</evidence>
<dbReference type="SMART" id="SM00355">
    <property type="entry name" value="ZnF_C2H2"/>
    <property type="match status" value="4"/>
</dbReference>
<dbReference type="SUPFAM" id="SSF54695">
    <property type="entry name" value="POZ domain"/>
    <property type="match status" value="1"/>
</dbReference>
<dbReference type="GO" id="GO:0030163">
    <property type="term" value="P:protein catabolic process"/>
    <property type="evidence" value="ECO:0007669"/>
    <property type="project" value="UniProtKB-ARBA"/>
</dbReference>
<dbReference type="Pfam" id="PF00651">
    <property type="entry name" value="BTB"/>
    <property type="match status" value="1"/>
</dbReference>
<dbReference type="Pfam" id="PF22486">
    <property type="entry name" value="MATH_2"/>
    <property type="match status" value="1"/>
</dbReference>
<dbReference type="Proteomes" id="UP001175271">
    <property type="component" value="Unassembled WGS sequence"/>
</dbReference>
<sequence length="1062" mass="119840">MAVESVQHDGFYVVEDLELLAEVANHGTLYGQRVPMIIQDSAKNYRHTLLRHLEESAAQLRSEFNFGPNDIDESVRALTVGEVIIIEDEEDNVASEQDVRGVQDPPVKATTEVVQNVECSKPPHCQESVKTMRGVQEPLVEARIDVVQNVERSKPPHCQESVKTVRGVQEPLLNARTEVVQNVERSKPPHCQESVKTVRDVQEPLVEAQTEVVQNVECSKPPHCQESVKTVRGVQEPLVEARTEVVQNVERSKPPYCQESVKTVRGVQEPLVKARTEVVQNVERSKPPHCQESVKKAVEVRESPSKKWHCKLCNKWMVATMDNMSTLLRHIIAHESISCPCPVKRCSSTCVKATSLRQHLQSVHGFERNDLNKGNFAQVVVNLEKTAEEKAKAKLNVYFPKFKGYLEQAGGLLVERPSEVVQNVERSNPPPCQKNVTETVSAKGNKSWKWHDIHGFNRKQLVVRKYIQVLEEMERSAKKTANAKIGVYFPAFNSNLEQAKDTFDVSLTKRFLEKNEQLWQCQKCMKQLKQASAAGLLSHIATHEKESCPCFMEGCNFIGNSTSSLGDHLRNEHEFSAETLKLYRPLLERVMANGGPGRAYQYSMMGNAGAGRFPVSHGAGANRVLAGLGRHQGTDDLQSSPPSSSNASFASRSSQKFEVISKQATKVTAISTKLEWKIDQFEKLMKLFKNGHNLISKQFLCPQAPTVIWELHVYPNGKREEDVGNVSFFLRQVGLQRGEEPIMTEFQIYTTDKDGNRVSVCRDTKDFTNQQGRGKFQVQREKMMGALKHDGSLVLICEVEYFPPGAKLTVEQADDSEFDSDEFEERHEYCLRSAMKDMFESERLADCTIKVDEKEFKAHRCILAQHSEVFRSMFGNESMLEAQKGEIDITDSKPEAVRAMLEFIYTGSTSLTLADGYNGSYQSDKQYAQDVLAIADKYAILSLKEQCERFLANSIDAKTVASTIMFADTYSANILRVACTRFIMSNQRDVIRSAEWRQLKRERGDLINGVLEAILVGDPEGEFSSFESFDESSAESTTPETGYRDDNERSPQRKRRRFPGRT</sequence>
<dbReference type="InterPro" id="IPR011333">
    <property type="entry name" value="SKP1/BTB/POZ_sf"/>
</dbReference>
<feature type="compositionally biased region" description="Basic residues" evidence="1">
    <location>
        <begin position="1052"/>
        <end position="1062"/>
    </location>
</feature>
<dbReference type="Gene3D" id="1.25.40.420">
    <property type="match status" value="1"/>
</dbReference>
<dbReference type="EMBL" id="JAUCMV010000002">
    <property type="protein sequence ID" value="KAK0415763.1"/>
    <property type="molecule type" value="Genomic_DNA"/>
</dbReference>
<gene>
    <name evidence="4" type="ORF">QR680_012104</name>
</gene>
<evidence type="ECO:0000259" key="2">
    <source>
        <dbReference type="PROSITE" id="PS50097"/>
    </source>
</evidence>
<name>A0AA39I0X5_9BILA</name>
<dbReference type="PROSITE" id="PS50144">
    <property type="entry name" value="MATH"/>
    <property type="match status" value="1"/>
</dbReference>
<dbReference type="CDD" id="cd00121">
    <property type="entry name" value="MATH"/>
    <property type="match status" value="1"/>
</dbReference>
<dbReference type="InterPro" id="IPR002083">
    <property type="entry name" value="MATH/TRAF_dom"/>
</dbReference>
<comment type="caution">
    <text evidence="4">The sequence shown here is derived from an EMBL/GenBank/DDBJ whole genome shotgun (WGS) entry which is preliminary data.</text>
</comment>
<dbReference type="InterPro" id="IPR000210">
    <property type="entry name" value="BTB/POZ_dom"/>
</dbReference>
<evidence type="ECO:0008006" key="6">
    <source>
        <dbReference type="Google" id="ProtNLM"/>
    </source>
</evidence>
<dbReference type="PANTHER" id="PTHR24413">
    <property type="entry name" value="SPECKLE-TYPE POZ PROTEIN"/>
    <property type="match status" value="1"/>
</dbReference>
<dbReference type="Gene3D" id="3.30.710.10">
    <property type="entry name" value="Potassium Channel Kv1.1, Chain A"/>
    <property type="match status" value="1"/>
</dbReference>
<dbReference type="SMART" id="SM00061">
    <property type="entry name" value="MATH"/>
    <property type="match status" value="1"/>
</dbReference>
<dbReference type="InterPro" id="IPR008974">
    <property type="entry name" value="TRAF-like"/>
</dbReference>
<feature type="compositionally biased region" description="Low complexity" evidence="1">
    <location>
        <begin position="639"/>
        <end position="650"/>
    </location>
</feature>
<reference evidence="4" key="1">
    <citation type="submission" date="2023-06" db="EMBL/GenBank/DDBJ databases">
        <title>Genomic analysis of the entomopathogenic nematode Steinernema hermaphroditum.</title>
        <authorList>
            <person name="Schwarz E.M."/>
            <person name="Heppert J.K."/>
            <person name="Baniya A."/>
            <person name="Schwartz H.T."/>
            <person name="Tan C.-H."/>
            <person name="Antoshechkin I."/>
            <person name="Sternberg P.W."/>
            <person name="Goodrich-Blair H."/>
            <person name="Dillman A.R."/>
        </authorList>
    </citation>
    <scope>NUCLEOTIDE SEQUENCE</scope>
    <source>
        <strain evidence="4">PS9179</strain>
        <tissue evidence="4">Whole animal</tissue>
    </source>
</reference>
<dbReference type="SMART" id="SM00225">
    <property type="entry name" value="BTB"/>
    <property type="match status" value="1"/>
</dbReference>
<organism evidence="4 5">
    <name type="scientific">Steinernema hermaphroditum</name>
    <dbReference type="NCBI Taxonomy" id="289476"/>
    <lineage>
        <taxon>Eukaryota</taxon>
        <taxon>Metazoa</taxon>
        <taxon>Ecdysozoa</taxon>
        <taxon>Nematoda</taxon>
        <taxon>Chromadorea</taxon>
        <taxon>Rhabditida</taxon>
        <taxon>Tylenchina</taxon>
        <taxon>Panagrolaimomorpha</taxon>
        <taxon>Strongyloidoidea</taxon>
        <taxon>Steinernematidae</taxon>
        <taxon>Steinernema</taxon>
    </lineage>
</organism>
<evidence type="ECO:0000313" key="4">
    <source>
        <dbReference type="EMBL" id="KAK0415763.1"/>
    </source>
</evidence>
<dbReference type="PROSITE" id="PS00028">
    <property type="entry name" value="ZINC_FINGER_C2H2_1"/>
    <property type="match status" value="1"/>
</dbReference>
<dbReference type="InterPro" id="IPR013087">
    <property type="entry name" value="Znf_C2H2_type"/>
</dbReference>
<feature type="compositionally biased region" description="Basic and acidic residues" evidence="1">
    <location>
        <begin position="1042"/>
        <end position="1051"/>
    </location>
</feature>
<proteinExistence type="predicted"/>
<feature type="domain" description="MATH" evidence="3">
    <location>
        <begin position="671"/>
        <end position="799"/>
    </location>
</feature>
<evidence type="ECO:0000313" key="5">
    <source>
        <dbReference type="Proteomes" id="UP001175271"/>
    </source>
</evidence>
<evidence type="ECO:0000256" key="1">
    <source>
        <dbReference type="SAM" id="MobiDB-lite"/>
    </source>
</evidence>
<keyword evidence="5" id="KW-1185">Reference proteome</keyword>
<protein>
    <recommendedName>
        <fullName evidence="6">BTB domain-containing protein</fullName>
    </recommendedName>
</protein>
<feature type="domain" description="BTB" evidence="2">
    <location>
        <begin position="845"/>
        <end position="913"/>
    </location>
</feature>
<dbReference type="SUPFAM" id="SSF49599">
    <property type="entry name" value="TRAF domain-like"/>
    <property type="match status" value="1"/>
</dbReference>
<accession>A0AA39I0X5</accession>
<feature type="region of interest" description="Disordered" evidence="1">
    <location>
        <begin position="631"/>
        <end position="650"/>
    </location>
</feature>
<dbReference type="AlphaFoldDB" id="A0AA39I0X5"/>
<feature type="region of interest" description="Disordered" evidence="1">
    <location>
        <begin position="1022"/>
        <end position="1062"/>
    </location>
</feature>
<dbReference type="CDD" id="cd18186">
    <property type="entry name" value="BTB_POZ_ZBTB_KLHL-like"/>
    <property type="match status" value="1"/>
</dbReference>
<dbReference type="Gene3D" id="2.60.210.10">
    <property type="entry name" value="Apoptosis, Tumor Necrosis Factor Receptor Associated Protein 2, Chain A"/>
    <property type="match status" value="1"/>
</dbReference>
<dbReference type="PROSITE" id="PS50097">
    <property type="entry name" value="BTB"/>
    <property type="match status" value="1"/>
</dbReference>